<sequence length="631" mass="72656">MVSITCKGIKVTLDDETLCYEFSKDSTVWRWREKYRPRIECEDGIVYFSDAKNIWHKQIRSGVGEGILSHYENFTLADGKTASYAFETLVWVESTTGHVYCEWMPVKEEGLKIKAVRWPGEMAFDEPKKTWYTLINEGQGLLIPNTWKNELGSIAFDGTFGTEGSYMPWYAQVKDRSGYLLIAVTPWNAGWKAEHPAGGPYTHIGVHMEPSLGKMDYRRVFRYTFLEDCDYNDICKEYRHYAKEKGLLKTLAEKAAKNPTIHDLIGCSVMHTGIKKSVQPESRFYDKAHPENNESLNTFAEREKEARTLHELGVKKLYMHLDGWGQPGYDNQHPDYTPACKEAGGWEGMKSLVDAMHEMGYLFGIHDQYRDYYFAAKTFDREYALQLPDGTMPQHHMWAGGEQTYLCATQAPYYVKRNFTILKDHGIDLDCAYLDVFTCNEGDECDNPHHRMTRKECYAYRNECFEYLLTNNILPSSEEANDWSMPSLVFCHYAPYNFMLKAPGTPKYGIPVPLFNLVFHDCLIIPWLMEKVSDNEDYMLYALINGGIPYLLRDGAYPGMDGAFSENQREKLIEDINRSKVVAELHERIAMQELSHHEILDDEGLVQKSSFADGTTVTVDFTKNTYEIIAD</sequence>
<gene>
    <name evidence="1" type="ORF">LKD71_11325</name>
</gene>
<accession>A0AAE3DTX3</accession>
<dbReference type="EMBL" id="JAJEPR010000019">
    <property type="protein sequence ID" value="MCC2190390.1"/>
    <property type="molecule type" value="Genomic_DNA"/>
</dbReference>
<dbReference type="Proteomes" id="UP001197875">
    <property type="component" value="Unassembled WGS sequence"/>
</dbReference>
<dbReference type="CDD" id="cd14244">
    <property type="entry name" value="GH_101_like"/>
    <property type="match status" value="1"/>
</dbReference>
<dbReference type="RefSeq" id="WP_227615493.1">
    <property type="nucleotide sequence ID" value="NZ_JAJEPR010000019.1"/>
</dbReference>
<protein>
    <submittedName>
        <fullName evidence="1">DUF5696 domain-containing protein</fullName>
    </submittedName>
</protein>
<evidence type="ECO:0000313" key="1">
    <source>
        <dbReference type="EMBL" id="MCC2190390.1"/>
    </source>
</evidence>
<keyword evidence="2" id="KW-1185">Reference proteome</keyword>
<dbReference type="InterPro" id="IPR025706">
    <property type="entry name" value="Endoa_GalNAc"/>
</dbReference>
<organism evidence="1 2">
    <name type="scientific">Fusicatenibacter faecihominis</name>
    <dbReference type="NCBI Taxonomy" id="2881276"/>
    <lineage>
        <taxon>Bacteria</taxon>
        <taxon>Bacillati</taxon>
        <taxon>Bacillota</taxon>
        <taxon>Clostridia</taxon>
        <taxon>Lachnospirales</taxon>
        <taxon>Lachnospiraceae</taxon>
        <taxon>Fusicatenibacter</taxon>
    </lineage>
</organism>
<dbReference type="SUPFAM" id="SSF51445">
    <property type="entry name" value="(Trans)glycosidases"/>
    <property type="match status" value="1"/>
</dbReference>
<dbReference type="Pfam" id="PF18952">
    <property type="entry name" value="DUF5696"/>
    <property type="match status" value="1"/>
</dbReference>
<reference evidence="1 2" key="1">
    <citation type="submission" date="2021-10" db="EMBL/GenBank/DDBJ databases">
        <title>Anaerobic single-cell dispensing facilitates the cultivation of human gut bacteria.</title>
        <authorList>
            <person name="Afrizal A."/>
        </authorList>
    </citation>
    <scope>NUCLEOTIDE SEQUENCE [LARGE SCALE GENOMIC DNA]</scope>
    <source>
        <strain evidence="1 2">CLA-AA-H277</strain>
    </source>
</reference>
<proteinExistence type="predicted"/>
<name>A0AAE3DTX3_9FIRM</name>
<dbReference type="AlphaFoldDB" id="A0AAE3DTX3"/>
<dbReference type="GO" id="GO:0033926">
    <property type="term" value="F:endo-alpha-N-acetylgalactosaminidase activity"/>
    <property type="evidence" value="ECO:0007669"/>
    <property type="project" value="InterPro"/>
</dbReference>
<dbReference type="Gene3D" id="3.20.20.80">
    <property type="entry name" value="Glycosidases"/>
    <property type="match status" value="1"/>
</dbReference>
<dbReference type="InterPro" id="IPR017853">
    <property type="entry name" value="GH"/>
</dbReference>
<dbReference type="InterPro" id="IPR043751">
    <property type="entry name" value="DUF5696"/>
</dbReference>
<evidence type="ECO:0000313" key="2">
    <source>
        <dbReference type="Proteomes" id="UP001197875"/>
    </source>
</evidence>
<comment type="caution">
    <text evidence="1">The sequence shown here is derived from an EMBL/GenBank/DDBJ whole genome shotgun (WGS) entry which is preliminary data.</text>
</comment>